<dbReference type="InterPro" id="IPR025711">
    <property type="entry name" value="PepSY"/>
</dbReference>
<dbReference type="Pfam" id="PF03413">
    <property type="entry name" value="PepSY"/>
    <property type="match status" value="1"/>
</dbReference>
<organism evidence="3 4">
    <name type="scientific">Neisseria dentiae</name>
    <dbReference type="NCBI Taxonomy" id="194197"/>
    <lineage>
        <taxon>Bacteria</taxon>
        <taxon>Pseudomonadati</taxon>
        <taxon>Pseudomonadota</taxon>
        <taxon>Betaproteobacteria</taxon>
        <taxon>Neisseriales</taxon>
        <taxon>Neisseriaceae</taxon>
        <taxon>Neisseria</taxon>
    </lineage>
</organism>
<evidence type="ECO:0000259" key="2">
    <source>
        <dbReference type="Pfam" id="PF03413"/>
    </source>
</evidence>
<keyword evidence="1" id="KW-1133">Transmembrane helix</keyword>
<keyword evidence="1" id="KW-0812">Transmembrane</keyword>
<reference evidence="4" key="1">
    <citation type="submission" date="2017-01" db="EMBL/GenBank/DDBJ databases">
        <authorList>
            <person name="Wolfgang W.J."/>
            <person name="Cole J."/>
            <person name="Wroblewski D."/>
            <person name="Mcginnis J."/>
            <person name="Musser K.A."/>
        </authorList>
    </citation>
    <scope>NUCLEOTIDE SEQUENCE [LARGE SCALE GENOMIC DNA]</scope>
    <source>
        <strain evidence="4">DSM 19151</strain>
    </source>
</reference>
<keyword evidence="1" id="KW-0472">Membrane</keyword>
<evidence type="ECO:0000313" key="4">
    <source>
        <dbReference type="Proteomes" id="UP000193118"/>
    </source>
</evidence>
<evidence type="ECO:0000313" key="3">
    <source>
        <dbReference type="EMBL" id="OSI16070.1"/>
    </source>
</evidence>
<keyword evidence="4" id="KW-1185">Reference proteome</keyword>
<name>A0A1X3D833_9NEIS</name>
<feature type="transmembrane region" description="Helical" evidence="1">
    <location>
        <begin position="12"/>
        <end position="34"/>
    </location>
</feature>
<gene>
    <name evidence="3" type="ORF">BWD09_07785</name>
</gene>
<dbReference type="EMBL" id="MTBO01000018">
    <property type="protein sequence ID" value="OSI16070.1"/>
    <property type="molecule type" value="Genomic_DNA"/>
</dbReference>
<dbReference type="STRING" id="194197.BWD09_07785"/>
<dbReference type="Proteomes" id="UP000193118">
    <property type="component" value="Unassembled WGS sequence"/>
</dbReference>
<dbReference type="Gene3D" id="3.10.450.40">
    <property type="match status" value="1"/>
</dbReference>
<evidence type="ECO:0000256" key="1">
    <source>
        <dbReference type="SAM" id="Phobius"/>
    </source>
</evidence>
<sequence length="118" mass="12386">MLIHYKKIIATITASAILALIAGVAVTAFSFGLFAPVSGKQAAAAATAQTGGYADDVEFEYDYHTGSRYEVDVIAGGQKHEVIVDANNGKVLAVKSKYKKQYDNARDPAPAVPAPNNG</sequence>
<dbReference type="AlphaFoldDB" id="A0A1X3D833"/>
<feature type="domain" description="PepSY" evidence="2">
    <location>
        <begin position="37"/>
        <end position="94"/>
    </location>
</feature>
<accession>A0A1X3D833</accession>
<comment type="caution">
    <text evidence="3">The sequence shown here is derived from an EMBL/GenBank/DDBJ whole genome shotgun (WGS) entry which is preliminary data.</text>
</comment>
<proteinExistence type="predicted"/>
<protein>
    <recommendedName>
        <fullName evidence="2">PepSY domain-containing protein</fullName>
    </recommendedName>
</protein>